<sequence length="96" mass="10642">MAGLCEGGNELLGSLKAKKVEVSYKVCSQRIIGPISFEETVNTDVCKNIFPDFVEQLDDIELTQEYFQQVGATCHTSNESMAHICIFFEDSGISKD</sequence>
<keyword evidence="2" id="KW-1185">Reference proteome</keyword>
<gene>
    <name evidence="1" type="ORF">ANN_14985</name>
</gene>
<reference evidence="1 2" key="1">
    <citation type="journal article" date="2022" name="Allergy">
        <title>Genome assembly and annotation of Periplaneta americana reveal a comprehensive cockroach allergen profile.</title>
        <authorList>
            <person name="Wang L."/>
            <person name="Xiong Q."/>
            <person name="Saelim N."/>
            <person name="Wang L."/>
            <person name="Nong W."/>
            <person name="Wan A.T."/>
            <person name="Shi M."/>
            <person name="Liu X."/>
            <person name="Cao Q."/>
            <person name="Hui J.H.L."/>
            <person name="Sookrung N."/>
            <person name="Leung T.F."/>
            <person name="Tungtrongchitr A."/>
            <person name="Tsui S.K.W."/>
        </authorList>
    </citation>
    <scope>NUCLEOTIDE SEQUENCE [LARGE SCALE GENOMIC DNA]</scope>
    <source>
        <strain evidence="1">PWHHKU_190912</strain>
    </source>
</reference>
<dbReference type="EMBL" id="JAJSOF020000019">
    <property type="protein sequence ID" value="KAJ4439029.1"/>
    <property type="molecule type" value="Genomic_DNA"/>
</dbReference>
<protein>
    <submittedName>
        <fullName evidence="1">Uncharacterized protein</fullName>
    </submittedName>
</protein>
<organism evidence="1 2">
    <name type="scientific">Periplaneta americana</name>
    <name type="common">American cockroach</name>
    <name type="synonym">Blatta americana</name>
    <dbReference type="NCBI Taxonomy" id="6978"/>
    <lineage>
        <taxon>Eukaryota</taxon>
        <taxon>Metazoa</taxon>
        <taxon>Ecdysozoa</taxon>
        <taxon>Arthropoda</taxon>
        <taxon>Hexapoda</taxon>
        <taxon>Insecta</taxon>
        <taxon>Pterygota</taxon>
        <taxon>Neoptera</taxon>
        <taxon>Polyneoptera</taxon>
        <taxon>Dictyoptera</taxon>
        <taxon>Blattodea</taxon>
        <taxon>Blattoidea</taxon>
        <taxon>Blattidae</taxon>
        <taxon>Blattinae</taxon>
        <taxon>Periplaneta</taxon>
    </lineage>
</organism>
<evidence type="ECO:0000313" key="1">
    <source>
        <dbReference type="EMBL" id="KAJ4439029.1"/>
    </source>
</evidence>
<dbReference type="Proteomes" id="UP001148838">
    <property type="component" value="Unassembled WGS sequence"/>
</dbReference>
<evidence type="ECO:0000313" key="2">
    <source>
        <dbReference type="Proteomes" id="UP001148838"/>
    </source>
</evidence>
<proteinExistence type="predicted"/>
<accession>A0ABQ8SXT5</accession>
<name>A0ABQ8SXT5_PERAM</name>
<comment type="caution">
    <text evidence="1">The sequence shown here is derived from an EMBL/GenBank/DDBJ whole genome shotgun (WGS) entry which is preliminary data.</text>
</comment>